<reference evidence="2" key="1">
    <citation type="submission" date="2020-07" db="EMBL/GenBank/DDBJ databases">
        <authorList>
            <person name="Nieuwenhuis M."/>
            <person name="Van De Peppel L.J.J."/>
        </authorList>
    </citation>
    <scope>NUCLEOTIDE SEQUENCE</scope>
    <source>
        <strain evidence="2">AP01</strain>
        <tissue evidence="2">Mycelium</tissue>
    </source>
</reference>
<proteinExistence type="predicted"/>
<dbReference type="Proteomes" id="UP000775547">
    <property type="component" value="Unassembled WGS sequence"/>
</dbReference>
<gene>
    <name evidence="2" type="ORF">DXG03_002948</name>
</gene>
<organism evidence="2 3">
    <name type="scientific">Asterophora parasitica</name>
    <dbReference type="NCBI Taxonomy" id="117018"/>
    <lineage>
        <taxon>Eukaryota</taxon>
        <taxon>Fungi</taxon>
        <taxon>Dikarya</taxon>
        <taxon>Basidiomycota</taxon>
        <taxon>Agaricomycotina</taxon>
        <taxon>Agaricomycetes</taxon>
        <taxon>Agaricomycetidae</taxon>
        <taxon>Agaricales</taxon>
        <taxon>Tricholomatineae</taxon>
        <taxon>Lyophyllaceae</taxon>
        <taxon>Asterophora</taxon>
    </lineage>
</organism>
<evidence type="ECO:0000256" key="1">
    <source>
        <dbReference type="SAM" id="MobiDB-lite"/>
    </source>
</evidence>
<name>A0A9P7K9L2_9AGAR</name>
<accession>A0A9P7K9L2</accession>
<comment type="caution">
    <text evidence="2">The sequence shown here is derived from an EMBL/GenBank/DDBJ whole genome shotgun (WGS) entry which is preliminary data.</text>
</comment>
<feature type="region of interest" description="Disordered" evidence="1">
    <location>
        <begin position="42"/>
        <end position="111"/>
    </location>
</feature>
<protein>
    <submittedName>
        <fullName evidence="2">Uncharacterized protein</fullName>
    </submittedName>
</protein>
<feature type="compositionally biased region" description="Basic and acidic residues" evidence="1">
    <location>
        <begin position="98"/>
        <end position="109"/>
    </location>
</feature>
<evidence type="ECO:0000313" key="2">
    <source>
        <dbReference type="EMBL" id="KAG5642373.1"/>
    </source>
</evidence>
<feature type="compositionally biased region" description="Low complexity" evidence="1">
    <location>
        <begin position="69"/>
        <end position="82"/>
    </location>
</feature>
<evidence type="ECO:0000313" key="3">
    <source>
        <dbReference type="Proteomes" id="UP000775547"/>
    </source>
</evidence>
<keyword evidence="3" id="KW-1185">Reference proteome</keyword>
<dbReference type="OrthoDB" id="2880777at2759"/>
<dbReference type="AlphaFoldDB" id="A0A9P7K9L2"/>
<sequence>MPQGASPLPRNHHHRIDLALFASTTAGADHQDVVAEVETATAPATMPPQPLDTPGLMPQPSSQSHRELSSTTSTSTDIGSSSPMEAASTGHVGRKNNMSKEERRRKLESDPWVEEVEPKRIKCLGCREWKVTDQRSEYFDGLWIKHRNKCREIMRLTGAQIPKVL</sequence>
<dbReference type="EMBL" id="JABCKV010000191">
    <property type="protein sequence ID" value="KAG5642373.1"/>
    <property type="molecule type" value="Genomic_DNA"/>
</dbReference>
<reference evidence="2" key="2">
    <citation type="submission" date="2021-10" db="EMBL/GenBank/DDBJ databases">
        <title>Phylogenomics reveals ancestral predisposition of the termite-cultivated fungus Termitomyces towards a domesticated lifestyle.</title>
        <authorList>
            <person name="Auxier B."/>
            <person name="Grum-Grzhimaylo A."/>
            <person name="Cardenas M.E."/>
            <person name="Lodge J.D."/>
            <person name="Laessoe T."/>
            <person name="Pedersen O."/>
            <person name="Smith M.E."/>
            <person name="Kuyper T.W."/>
            <person name="Franco-Molano E.A."/>
            <person name="Baroni T.J."/>
            <person name="Aanen D.K."/>
        </authorList>
    </citation>
    <scope>NUCLEOTIDE SEQUENCE</scope>
    <source>
        <strain evidence="2">AP01</strain>
        <tissue evidence="2">Mycelium</tissue>
    </source>
</reference>